<feature type="region of interest" description="Disordered" evidence="1">
    <location>
        <begin position="25"/>
        <end position="64"/>
    </location>
</feature>
<dbReference type="AlphaFoldDB" id="A0A0E9RYQ9"/>
<protein>
    <submittedName>
        <fullName evidence="2">Uncharacterized protein</fullName>
    </submittedName>
</protein>
<feature type="compositionally biased region" description="Polar residues" evidence="1">
    <location>
        <begin position="33"/>
        <end position="45"/>
    </location>
</feature>
<evidence type="ECO:0000313" key="2">
    <source>
        <dbReference type="EMBL" id="JAH33388.1"/>
    </source>
</evidence>
<organism evidence="2">
    <name type="scientific">Anguilla anguilla</name>
    <name type="common">European freshwater eel</name>
    <name type="synonym">Muraena anguilla</name>
    <dbReference type="NCBI Taxonomy" id="7936"/>
    <lineage>
        <taxon>Eukaryota</taxon>
        <taxon>Metazoa</taxon>
        <taxon>Chordata</taxon>
        <taxon>Craniata</taxon>
        <taxon>Vertebrata</taxon>
        <taxon>Euteleostomi</taxon>
        <taxon>Actinopterygii</taxon>
        <taxon>Neopterygii</taxon>
        <taxon>Teleostei</taxon>
        <taxon>Anguilliformes</taxon>
        <taxon>Anguillidae</taxon>
        <taxon>Anguilla</taxon>
    </lineage>
</organism>
<dbReference type="EMBL" id="GBXM01075189">
    <property type="protein sequence ID" value="JAH33388.1"/>
    <property type="molecule type" value="Transcribed_RNA"/>
</dbReference>
<name>A0A0E9RYQ9_ANGAN</name>
<sequence length="64" mass="7038">MRKTSVKRRRRSSGRCVMWCGASWAMRPGPSRPSDSTSPGTSSKDLCSRLSGAQREGRNFFSAA</sequence>
<evidence type="ECO:0000256" key="1">
    <source>
        <dbReference type="SAM" id="MobiDB-lite"/>
    </source>
</evidence>
<proteinExistence type="predicted"/>
<reference evidence="2" key="1">
    <citation type="submission" date="2014-11" db="EMBL/GenBank/DDBJ databases">
        <authorList>
            <person name="Amaro Gonzalez C."/>
        </authorList>
    </citation>
    <scope>NUCLEOTIDE SEQUENCE</scope>
</reference>
<reference evidence="2" key="2">
    <citation type="journal article" date="2015" name="Fish Shellfish Immunol.">
        <title>Early steps in the European eel (Anguilla anguilla)-Vibrio vulnificus interaction in the gills: Role of the RtxA13 toxin.</title>
        <authorList>
            <person name="Callol A."/>
            <person name="Pajuelo D."/>
            <person name="Ebbesson L."/>
            <person name="Teles M."/>
            <person name="MacKenzie S."/>
            <person name="Amaro C."/>
        </authorList>
    </citation>
    <scope>NUCLEOTIDE SEQUENCE</scope>
</reference>
<accession>A0A0E9RYQ9</accession>